<dbReference type="PROSITE" id="PS50195">
    <property type="entry name" value="PX"/>
    <property type="match status" value="1"/>
</dbReference>
<dbReference type="Proteomes" id="UP000053237">
    <property type="component" value="Unassembled WGS sequence"/>
</dbReference>
<feature type="compositionally biased region" description="Basic and acidic residues" evidence="1">
    <location>
        <begin position="211"/>
        <end position="222"/>
    </location>
</feature>
<evidence type="ECO:0000259" key="2">
    <source>
        <dbReference type="PROSITE" id="PS50195"/>
    </source>
</evidence>
<proteinExistence type="predicted"/>
<dbReference type="SUPFAM" id="SSF64268">
    <property type="entry name" value="PX domain"/>
    <property type="match status" value="1"/>
</dbReference>
<organism evidence="3 4">
    <name type="scientific">Albugo candida</name>
    <dbReference type="NCBI Taxonomy" id="65357"/>
    <lineage>
        <taxon>Eukaryota</taxon>
        <taxon>Sar</taxon>
        <taxon>Stramenopiles</taxon>
        <taxon>Oomycota</taxon>
        <taxon>Peronosporomycetes</taxon>
        <taxon>Albuginales</taxon>
        <taxon>Albuginaceae</taxon>
        <taxon>Albugo</taxon>
    </lineage>
</organism>
<keyword evidence="4" id="KW-1185">Reference proteome</keyword>
<reference evidence="3 4" key="1">
    <citation type="submission" date="2012-05" db="EMBL/GenBank/DDBJ databases">
        <title>Recombination and specialization in a pathogen metapopulation.</title>
        <authorList>
            <person name="Gardiner A."/>
            <person name="Kemen E."/>
            <person name="Schultz-Larsen T."/>
            <person name="MacLean D."/>
            <person name="Van Oosterhout C."/>
            <person name="Jones J.D.G."/>
        </authorList>
    </citation>
    <scope>NUCLEOTIDE SEQUENCE [LARGE SCALE GENOMIC DNA]</scope>
    <source>
        <strain evidence="3 4">Ac Nc2</strain>
    </source>
</reference>
<dbReference type="AlphaFoldDB" id="A0A024G3S3"/>
<feature type="region of interest" description="Disordered" evidence="1">
    <location>
        <begin position="208"/>
        <end position="236"/>
    </location>
</feature>
<dbReference type="OrthoDB" id="10254720at2759"/>
<dbReference type="InParanoid" id="A0A024G3S3"/>
<feature type="compositionally biased region" description="Polar residues" evidence="1">
    <location>
        <begin position="223"/>
        <end position="234"/>
    </location>
</feature>
<sequence>MIDEDSLSVVITAVKEHFQVDDPNFLEEQTRPCSIREHNSAVSTTCDGSKCISKRFPAVVSSRSRPCTVYTIVVRNHKSGTKFIVRRRYSDFYRLRKQLINHVSSGHCEHCQHYLYEIADYPFPRRRLFRSNQHNTVRDRIDSLGLFLRHLLLRILGNHFHHCQQANSFIQAHVLQSFLQIENIKQISNPIITAPSVTPSKCSYLTNNSKAESDTQKKESITTDKAQASNTTPPSDLEISVDTCKHCMQQWTDCYCNEEGLNLMSACMRFLPYLESQNSLGKELLRQDDDSSGRE</sequence>
<name>A0A024G3S3_9STRA</name>
<evidence type="ECO:0000313" key="4">
    <source>
        <dbReference type="Proteomes" id="UP000053237"/>
    </source>
</evidence>
<accession>A0A024G3S3</accession>
<dbReference type="EMBL" id="CAIX01000013">
    <property type="protein sequence ID" value="CCI40949.1"/>
    <property type="molecule type" value="Genomic_DNA"/>
</dbReference>
<dbReference type="Gene3D" id="3.30.1520.10">
    <property type="entry name" value="Phox-like domain"/>
    <property type="match status" value="1"/>
</dbReference>
<comment type="caution">
    <text evidence="3">The sequence shown here is derived from an EMBL/GenBank/DDBJ whole genome shotgun (WGS) entry which is preliminary data.</text>
</comment>
<gene>
    <name evidence="3" type="ORF">BN9_017330</name>
</gene>
<feature type="domain" description="PX" evidence="2">
    <location>
        <begin position="48"/>
        <end position="186"/>
    </location>
</feature>
<dbReference type="InterPro" id="IPR001683">
    <property type="entry name" value="PX_dom"/>
</dbReference>
<evidence type="ECO:0000313" key="3">
    <source>
        <dbReference type="EMBL" id="CCI40949.1"/>
    </source>
</evidence>
<dbReference type="Pfam" id="PF00787">
    <property type="entry name" value="PX"/>
    <property type="match status" value="1"/>
</dbReference>
<dbReference type="CDD" id="cd06093">
    <property type="entry name" value="PX_domain"/>
    <property type="match status" value="1"/>
</dbReference>
<dbReference type="InterPro" id="IPR036871">
    <property type="entry name" value="PX_dom_sf"/>
</dbReference>
<evidence type="ECO:0000256" key="1">
    <source>
        <dbReference type="SAM" id="MobiDB-lite"/>
    </source>
</evidence>
<protein>
    <recommendedName>
        <fullName evidence="2">PX domain-containing protein</fullName>
    </recommendedName>
</protein>
<dbReference type="GO" id="GO:0035091">
    <property type="term" value="F:phosphatidylinositol binding"/>
    <property type="evidence" value="ECO:0007669"/>
    <property type="project" value="InterPro"/>
</dbReference>